<dbReference type="GO" id="GO:0005886">
    <property type="term" value="C:plasma membrane"/>
    <property type="evidence" value="ECO:0007669"/>
    <property type="project" value="UniProtKB-SubCell"/>
</dbReference>
<dbReference type="InterPro" id="IPR036640">
    <property type="entry name" value="ABC1_TM_sf"/>
</dbReference>
<dbReference type="InterPro" id="IPR003439">
    <property type="entry name" value="ABC_transporter-like_ATP-bd"/>
</dbReference>
<evidence type="ECO:0000256" key="3">
    <source>
        <dbReference type="ARBA" id="ARBA00022692"/>
    </source>
</evidence>
<keyword evidence="7 8" id="KW-0472">Membrane</keyword>
<proteinExistence type="predicted"/>
<dbReference type="SUPFAM" id="SSF52540">
    <property type="entry name" value="P-loop containing nucleoside triphosphate hydrolases"/>
    <property type="match status" value="1"/>
</dbReference>
<dbReference type="Gene3D" id="1.20.1560.10">
    <property type="entry name" value="ABC transporter type 1, transmembrane domain"/>
    <property type="match status" value="1"/>
</dbReference>
<dbReference type="Pfam" id="PF00005">
    <property type="entry name" value="ABC_tran"/>
    <property type="match status" value="1"/>
</dbReference>
<organism evidence="11 12">
    <name type="scientific">Bryocella elongata</name>
    <dbReference type="NCBI Taxonomy" id="863522"/>
    <lineage>
        <taxon>Bacteria</taxon>
        <taxon>Pseudomonadati</taxon>
        <taxon>Acidobacteriota</taxon>
        <taxon>Terriglobia</taxon>
        <taxon>Terriglobales</taxon>
        <taxon>Acidobacteriaceae</taxon>
        <taxon>Bryocella</taxon>
    </lineage>
</organism>
<dbReference type="InterPro" id="IPR039421">
    <property type="entry name" value="Type_1_exporter"/>
</dbReference>
<feature type="transmembrane region" description="Helical" evidence="8">
    <location>
        <begin position="168"/>
        <end position="198"/>
    </location>
</feature>
<dbReference type="GO" id="GO:0015421">
    <property type="term" value="F:ABC-type oligopeptide transporter activity"/>
    <property type="evidence" value="ECO:0007669"/>
    <property type="project" value="TreeGrafter"/>
</dbReference>
<keyword evidence="4" id="KW-0547">Nucleotide-binding</keyword>
<dbReference type="Pfam" id="PF00664">
    <property type="entry name" value="ABC_membrane"/>
    <property type="match status" value="1"/>
</dbReference>
<evidence type="ECO:0000313" key="11">
    <source>
        <dbReference type="EMBL" id="SEG32862.1"/>
    </source>
</evidence>
<evidence type="ECO:0000313" key="12">
    <source>
        <dbReference type="Proteomes" id="UP000236728"/>
    </source>
</evidence>
<dbReference type="RefSeq" id="WP_103933425.1">
    <property type="nucleotide sequence ID" value="NZ_FNVA01000004.1"/>
</dbReference>
<dbReference type="GO" id="GO:0005524">
    <property type="term" value="F:ATP binding"/>
    <property type="evidence" value="ECO:0007669"/>
    <property type="project" value="UniProtKB-KW"/>
</dbReference>
<dbReference type="Proteomes" id="UP000236728">
    <property type="component" value="Unassembled WGS sequence"/>
</dbReference>
<dbReference type="SMART" id="SM00382">
    <property type="entry name" value="AAA"/>
    <property type="match status" value="1"/>
</dbReference>
<dbReference type="Gene3D" id="3.40.50.300">
    <property type="entry name" value="P-loop containing nucleotide triphosphate hydrolases"/>
    <property type="match status" value="1"/>
</dbReference>
<keyword evidence="6 8" id="KW-1133">Transmembrane helix</keyword>
<feature type="transmembrane region" description="Helical" evidence="8">
    <location>
        <begin position="263"/>
        <end position="286"/>
    </location>
</feature>
<evidence type="ECO:0000256" key="5">
    <source>
        <dbReference type="ARBA" id="ARBA00022840"/>
    </source>
</evidence>
<dbReference type="InterPro" id="IPR011527">
    <property type="entry name" value="ABC1_TM_dom"/>
</dbReference>
<dbReference type="GO" id="GO:0016887">
    <property type="term" value="F:ATP hydrolysis activity"/>
    <property type="evidence" value="ECO:0007669"/>
    <property type="project" value="InterPro"/>
</dbReference>
<keyword evidence="5 11" id="KW-0067">ATP-binding</keyword>
<evidence type="ECO:0000256" key="7">
    <source>
        <dbReference type="ARBA" id="ARBA00023136"/>
    </source>
</evidence>
<feature type="domain" description="ABC transporter" evidence="9">
    <location>
        <begin position="361"/>
        <end position="598"/>
    </location>
</feature>
<dbReference type="PROSITE" id="PS50929">
    <property type="entry name" value="ABC_TM1F"/>
    <property type="match status" value="1"/>
</dbReference>
<keyword evidence="3 8" id="KW-0812">Transmembrane</keyword>
<dbReference type="FunFam" id="3.40.50.300:FF:000287">
    <property type="entry name" value="Multidrug ABC transporter ATP-binding protein"/>
    <property type="match status" value="1"/>
</dbReference>
<protein>
    <submittedName>
        <fullName evidence="11">ATP-binding cassette, subfamily B, MsbA</fullName>
    </submittedName>
</protein>
<sequence length="622" mass="68070">MKRILRLLSYMRPYALYTVGALLLMVLYALMAAVRVMLIKPIIDNVLSAQASPDKVLVFPIPHTRLVFNLQFLIPHHFHNAWTVVAVALIGSAIIKSIADYLGTLLANKAGFGMITDLRNALYESILRRSSAFFQQHSSGTLISTLINDVERVQTAMATVLIDFFQQFFTMLVLIGVVIMTGGWLALVLLVFVPIIIVSSRKVGRSVRKTTRSGQDKLAEIQNIVQETITGNGIVKAFGMEAWEMKRFRRAADKLLRANMRSVSVQAISSPLMDALGAVLLAMLLWLGRTVVLRGASEGTFITFLGAVIMLYDPVRRMPTYYNSFQQAVGASDEIFHFIDEQDDVRESKGATSIKGFESAIEFRNVHFAYDRHGETREVLHGINLTVRRGEVVALVGPSGGGKSTLVNLLPRFYDVTAGEILVDGRNVRDLTLASLRAQIGKVTQETVLFNDTVRNNIAYGQPHVSIDAVKSAAGAALADVFIDRLPGEYDSVIGEKGTRLSGGERQRLAIARALLKDAPILILDEATSALDTESEAAVQAALANLMQGRTTLVIAHRLSTVRRADRIAVLEQGAITELGTHDELLARNGTYARLYRLQFGEDAEETAVAEMATAAGAEGIA</sequence>
<evidence type="ECO:0000259" key="9">
    <source>
        <dbReference type="PROSITE" id="PS50893"/>
    </source>
</evidence>
<dbReference type="EMBL" id="FNVA01000004">
    <property type="protein sequence ID" value="SEG32862.1"/>
    <property type="molecule type" value="Genomic_DNA"/>
</dbReference>
<feature type="transmembrane region" description="Helical" evidence="8">
    <location>
        <begin position="292"/>
        <end position="312"/>
    </location>
</feature>
<gene>
    <name evidence="11" type="ORF">SAMN05421819_2527</name>
</gene>
<dbReference type="CDD" id="cd18552">
    <property type="entry name" value="ABC_6TM_MsbA_like"/>
    <property type="match status" value="1"/>
</dbReference>
<keyword evidence="2" id="KW-0813">Transport</keyword>
<dbReference type="OrthoDB" id="9762778at2"/>
<reference evidence="11 12" key="1">
    <citation type="submission" date="2016-10" db="EMBL/GenBank/DDBJ databases">
        <authorList>
            <person name="de Groot N.N."/>
        </authorList>
    </citation>
    <scope>NUCLEOTIDE SEQUENCE [LARGE SCALE GENOMIC DNA]</scope>
    <source>
        <strain evidence="11 12">DSM 22489</strain>
    </source>
</reference>
<dbReference type="InterPro" id="IPR027417">
    <property type="entry name" value="P-loop_NTPase"/>
</dbReference>
<dbReference type="AlphaFoldDB" id="A0A1H5Z984"/>
<evidence type="ECO:0000256" key="4">
    <source>
        <dbReference type="ARBA" id="ARBA00022741"/>
    </source>
</evidence>
<comment type="subcellular location">
    <subcellularLocation>
        <location evidence="1">Cell membrane</location>
        <topology evidence="1">Multi-pass membrane protein</topology>
    </subcellularLocation>
</comment>
<dbReference type="PROSITE" id="PS50893">
    <property type="entry name" value="ABC_TRANSPORTER_2"/>
    <property type="match status" value="1"/>
</dbReference>
<dbReference type="SUPFAM" id="SSF90123">
    <property type="entry name" value="ABC transporter transmembrane region"/>
    <property type="match status" value="1"/>
</dbReference>
<dbReference type="InterPro" id="IPR017871">
    <property type="entry name" value="ABC_transporter-like_CS"/>
</dbReference>
<accession>A0A1H5Z984</accession>
<dbReference type="PANTHER" id="PTHR43394">
    <property type="entry name" value="ATP-DEPENDENT PERMEASE MDL1, MITOCHONDRIAL"/>
    <property type="match status" value="1"/>
</dbReference>
<keyword evidence="12" id="KW-1185">Reference proteome</keyword>
<evidence type="ECO:0000256" key="2">
    <source>
        <dbReference type="ARBA" id="ARBA00022448"/>
    </source>
</evidence>
<feature type="domain" description="ABC transmembrane type-1" evidence="10">
    <location>
        <begin position="19"/>
        <end position="327"/>
    </location>
</feature>
<evidence type="ECO:0000256" key="1">
    <source>
        <dbReference type="ARBA" id="ARBA00004651"/>
    </source>
</evidence>
<evidence type="ECO:0000259" key="10">
    <source>
        <dbReference type="PROSITE" id="PS50929"/>
    </source>
</evidence>
<feature type="transmembrane region" description="Helical" evidence="8">
    <location>
        <begin position="14"/>
        <end position="38"/>
    </location>
</feature>
<dbReference type="InterPro" id="IPR003593">
    <property type="entry name" value="AAA+_ATPase"/>
</dbReference>
<dbReference type="PANTHER" id="PTHR43394:SF1">
    <property type="entry name" value="ATP-BINDING CASSETTE SUB-FAMILY B MEMBER 10, MITOCHONDRIAL"/>
    <property type="match status" value="1"/>
</dbReference>
<name>A0A1H5Z984_9BACT</name>
<evidence type="ECO:0000256" key="6">
    <source>
        <dbReference type="ARBA" id="ARBA00022989"/>
    </source>
</evidence>
<dbReference type="PROSITE" id="PS00211">
    <property type="entry name" value="ABC_TRANSPORTER_1"/>
    <property type="match status" value="1"/>
</dbReference>
<evidence type="ECO:0000256" key="8">
    <source>
        <dbReference type="SAM" id="Phobius"/>
    </source>
</evidence>